<dbReference type="AlphaFoldDB" id="A0A498SD20"/>
<proteinExistence type="predicted"/>
<reference evidence="1 2" key="1">
    <citation type="submission" date="2018-08" db="EMBL/GenBank/DDBJ databases">
        <authorList>
            <person name="Laetsch R D."/>
            <person name="Stevens L."/>
            <person name="Kumar S."/>
            <person name="Blaxter L. M."/>
        </authorList>
    </citation>
    <scope>NUCLEOTIDE SEQUENCE [LARGE SCALE GENOMIC DNA]</scope>
</reference>
<evidence type="ECO:0000313" key="1">
    <source>
        <dbReference type="EMBL" id="VBB27675.1"/>
    </source>
</evidence>
<name>A0A498SD20_ACAVI</name>
<evidence type="ECO:0000313" key="2">
    <source>
        <dbReference type="Proteomes" id="UP000276991"/>
    </source>
</evidence>
<accession>A0A498SD20</accession>
<gene>
    <name evidence="1" type="ORF">NAV_LOCUS2505</name>
</gene>
<keyword evidence="2" id="KW-1185">Reference proteome</keyword>
<dbReference type="Proteomes" id="UP000276991">
    <property type="component" value="Unassembled WGS sequence"/>
</dbReference>
<dbReference type="EMBL" id="UPTC01000266">
    <property type="protein sequence ID" value="VBB27675.1"/>
    <property type="molecule type" value="Genomic_DNA"/>
</dbReference>
<organism evidence="1 2">
    <name type="scientific">Acanthocheilonema viteae</name>
    <name type="common">Filarial nematode worm</name>
    <name type="synonym">Dipetalonema viteae</name>
    <dbReference type="NCBI Taxonomy" id="6277"/>
    <lineage>
        <taxon>Eukaryota</taxon>
        <taxon>Metazoa</taxon>
        <taxon>Ecdysozoa</taxon>
        <taxon>Nematoda</taxon>
        <taxon>Chromadorea</taxon>
        <taxon>Rhabditida</taxon>
        <taxon>Spirurina</taxon>
        <taxon>Spiruromorpha</taxon>
        <taxon>Filarioidea</taxon>
        <taxon>Onchocercidae</taxon>
        <taxon>Acanthocheilonema</taxon>
    </lineage>
</organism>
<protein>
    <submittedName>
        <fullName evidence="1">Uncharacterized protein</fullName>
    </submittedName>
</protein>
<sequence>MPPQKSLIAELLKKQTEVEQTECESSISPYALESSYYNLDLQDDVKLSQSMTATFSNITDQFSVSSENTQK</sequence>
<dbReference type="OrthoDB" id="5842624at2759"/>